<feature type="region of interest" description="Disordered" evidence="1">
    <location>
        <begin position="83"/>
        <end position="138"/>
    </location>
</feature>
<protein>
    <submittedName>
        <fullName evidence="2">Uncharacterized protein</fullName>
    </submittedName>
</protein>
<dbReference type="Proteomes" id="UP001341840">
    <property type="component" value="Unassembled WGS sequence"/>
</dbReference>
<evidence type="ECO:0000313" key="3">
    <source>
        <dbReference type="Proteomes" id="UP001341840"/>
    </source>
</evidence>
<reference evidence="2 3" key="1">
    <citation type="journal article" date="2023" name="Plants (Basel)">
        <title>Bridging the Gap: Combining Genomics and Transcriptomics Approaches to Understand Stylosanthes scabra, an Orphan Legume from the Brazilian Caatinga.</title>
        <authorList>
            <person name="Ferreira-Neto J.R.C."/>
            <person name="da Silva M.D."/>
            <person name="Binneck E."/>
            <person name="de Melo N.F."/>
            <person name="da Silva R.H."/>
            <person name="de Melo A.L.T.M."/>
            <person name="Pandolfi V."/>
            <person name="Bustamante F.O."/>
            <person name="Brasileiro-Vidal A.C."/>
            <person name="Benko-Iseppon A.M."/>
        </authorList>
    </citation>
    <scope>NUCLEOTIDE SEQUENCE [LARGE SCALE GENOMIC DNA]</scope>
    <source>
        <tissue evidence="2">Leaves</tissue>
    </source>
</reference>
<feature type="compositionally biased region" description="Acidic residues" evidence="1">
    <location>
        <begin position="116"/>
        <end position="129"/>
    </location>
</feature>
<sequence length="138" mass="15696">MKPNNDINKWAEEVVSLIMETAKEADPEPGSSNISVPPGFERVVLTTAGERDNAQEIERRNKKAKLNGGRHSKKTILRLSDLIKEKARKHKEARKQKRNKQRKVREEADAVKWSSSEDEIESTEEETEEIWGSKNSGA</sequence>
<evidence type="ECO:0000256" key="1">
    <source>
        <dbReference type="SAM" id="MobiDB-lite"/>
    </source>
</evidence>
<accession>A0ABU6YKD5</accession>
<evidence type="ECO:0000313" key="2">
    <source>
        <dbReference type="EMBL" id="MED6210872.1"/>
    </source>
</evidence>
<name>A0ABU6YKD5_9FABA</name>
<keyword evidence="3" id="KW-1185">Reference proteome</keyword>
<feature type="compositionally biased region" description="Basic residues" evidence="1">
    <location>
        <begin position="86"/>
        <end position="103"/>
    </location>
</feature>
<dbReference type="EMBL" id="JASCZI010242383">
    <property type="protein sequence ID" value="MED6210872.1"/>
    <property type="molecule type" value="Genomic_DNA"/>
</dbReference>
<comment type="caution">
    <text evidence="2">The sequence shown here is derived from an EMBL/GenBank/DDBJ whole genome shotgun (WGS) entry which is preliminary data.</text>
</comment>
<gene>
    <name evidence="2" type="ORF">PIB30_068228</name>
</gene>
<proteinExistence type="predicted"/>
<organism evidence="2 3">
    <name type="scientific">Stylosanthes scabra</name>
    <dbReference type="NCBI Taxonomy" id="79078"/>
    <lineage>
        <taxon>Eukaryota</taxon>
        <taxon>Viridiplantae</taxon>
        <taxon>Streptophyta</taxon>
        <taxon>Embryophyta</taxon>
        <taxon>Tracheophyta</taxon>
        <taxon>Spermatophyta</taxon>
        <taxon>Magnoliopsida</taxon>
        <taxon>eudicotyledons</taxon>
        <taxon>Gunneridae</taxon>
        <taxon>Pentapetalae</taxon>
        <taxon>rosids</taxon>
        <taxon>fabids</taxon>
        <taxon>Fabales</taxon>
        <taxon>Fabaceae</taxon>
        <taxon>Papilionoideae</taxon>
        <taxon>50 kb inversion clade</taxon>
        <taxon>dalbergioids sensu lato</taxon>
        <taxon>Dalbergieae</taxon>
        <taxon>Pterocarpus clade</taxon>
        <taxon>Stylosanthes</taxon>
    </lineage>
</organism>